<keyword evidence="3" id="KW-1185">Reference proteome</keyword>
<reference evidence="2 3" key="1">
    <citation type="submission" date="2020-04" db="EMBL/GenBank/DDBJ databases">
        <title>Sphingobium sp. AR-3-1 isolated from Arctic soil.</title>
        <authorList>
            <person name="Dahal R.H."/>
            <person name="Chaudhary D.K."/>
        </authorList>
    </citation>
    <scope>NUCLEOTIDE SEQUENCE [LARGE SCALE GENOMIC DNA]</scope>
    <source>
        <strain evidence="2 3">AR-3-1</strain>
    </source>
</reference>
<dbReference type="Proteomes" id="UP000519023">
    <property type="component" value="Unassembled WGS sequence"/>
</dbReference>
<evidence type="ECO:0008006" key="4">
    <source>
        <dbReference type="Google" id="ProtNLM"/>
    </source>
</evidence>
<proteinExistence type="predicted"/>
<name>A0A7X9WUU8_9SPHN</name>
<feature type="compositionally biased region" description="Low complexity" evidence="1">
    <location>
        <begin position="130"/>
        <end position="145"/>
    </location>
</feature>
<evidence type="ECO:0000313" key="3">
    <source>
        <dbReference type="Proteomes" id="UP000519023"/>
    </source>
</evidence>
<accession>A0A7X9WUU8</accession>
<evidence type="ECO:0000313" key="2">
    <source>
        <dbReference type="EMBL" id="NML10265.1"/>
    </source>
</evidence>
<comment type="caution">
    <text evidence="2">The sequence shown here is derived from an EMBL/GenBank/DDBJ whole genome shotgun (WGS) entry which is preliminary data.</text>
</comment>
<dbReference type="AlphaFoldDB" id="A0A7X9WUU8"/>
<sequence>MSYPLDQITALAKANGELVLKFAEIARSGGEDYAQIGSKAATLFVDQFKELKPGTVPSFRSDAVTSLLGEVEKSREASVSKIKAAVDEWQGSWKDLLSQTTSQQELTGTIQAWFQPLLKKSAAEPEKAKVPAAPVRAPAKATETA</sequence>
<protein>
    <recommendedName>
        <fullName evidence="4">Phasin domain-containing protein</fullName>
    </recommendedName>
</protein>
<feature type="region of interest" description="Disordered" evidence="1">
    <location>
        <begin position="122"/>
        <end position="145"/>
    </location>
</feature>
<dbReference type="RefSeq" id="WP_043153823.1">
    <property type="nucleotide sequence ID" value="NZ_JABBFV010000005.1"/>
</dbReference>
<evidence type="ECO:0000256" key="1">
    <source>
        <dbReference type="SAM" id="MobiDB-lite"/>
    </source>
</evidence>
<organism evidence="2 3">
    <name type="scientific">Sphingobium psychrophilum</name>
    <dbReference type="NCBI Taxonomy" id="2728834"/>
    <lineage>
        <taxon>Bacteria</taxon>
        <taxon>Pseudomonadati</taxon>
        <taxon>Pseudomonadota</taxon>
        <taxon>Alphaproteobacteria</taxon>
        <taxon>Sphingomonadales</taxon>
        <taxon>Sphingomonadaceae</taxon>
        <taxon>Sphingobium</taxon>
    </lineage>
</organism>
<dbReference type="EMBL" id="JABBFV010000005">
    <property type="protein sequence ID" value="NML10265.1"/>
    <property type="molecule type" value="Genomic_DNA"/>
</dbReference>
<gene>
    <name evidence="2" type="ORF">HHL08_08890</name>
</gene>